<dbReference type="RefSeq" id="XP_030924160.1">
    <property type="nucleotide sequence ID" value="XM_031068300.1"/>
</dbReference>
<feature type="compositionally biased region" description="Basic and acidic residues" evidence="1">
    <location>
        <begin position="145"/>
        <end position="156"/>
    </location>
</feature>
<feature type="transmembrane region" description="Helical" evidence="2">
    <location>
        <begin position="44"/>
        <end position="64"/>
    </location>
</feature>
<dbReference type="OMA" id="FRIVELC"/>
<reference evidence="3" key="2">
    <citation type="submission" date="2021-01" db="UniProtKB">
        <authorList>
            <consortium name="EnsemblPlants"/>
        </authorList>
    </citation>
    <scope>IDENTIFICATION</scope>
</reference>
<dbReference type="OrthoDB" id="1916829at2759"/>
<dbReference type="AlphaFoldDB" id="A0A7N2M220"/>
<protein>
    <recommendedName>
        <fullName evidence="5">DUF4408 domain-containing protein</fullName>
    </recommendedName>
</protein>
<dbReference type="InParanoid" id="A0A7N2M220"/>
<sequence length="221" mass="25204">MFRMANLFRYVEICLAVVLFSWTFTRLPFAVRLSGEYFRQLSAFVSSPLFVFIICNVIIVTLIVKSGCFSAQKPVADNAETAIYEELIKHGGDSAEPPLETDPSVLTEPSGLVVYQDKQIVFEEKKSTIIGEAEMGSDSKVCRRTQSEKFERESSKKPRQKLRRSETEKCMKVAQSDENLPEKEYPKLSDEEFQRTIEAFIAKQSKFHRQESLAIVVSNHS</sequence>
<reference evidence="3 4" key="1">
    <citation type="journal article" date="2016" name="G3 (Bethesda)">
        <title>First Draft Assembly and Annotation of the Genome of a California Endemic Oak Quercus lobata Nee (Fagaceae).</title>
        <authorList>
            <person name="Sork V.L."/>
            <person name="Fitz-Gibbon S.T."/>
            <person name="Puiu D."/>
            <person name="Crepeau M."/>
            <person name="Gugger P.F."/>
            <person name="Sherman R."/>
            <person name="Stevens K."/>
            <person name="Langley C.H."/>
            <person name="Pellegrini M."/>
            <person name="Salzberg S.L."/>
        </authorList>
    </citation>
    <scope>NUCLEOTIDE SEQUENCE [LARGE SCALE GENOMIC DNA]</scope>
    <source>
        <strain evidence="3 4">cv. SW786</strain>
    </source>
</reference>
<dbReference type="EMBL" id="LRBV02000006">
    <property type="status" value="NOT_ANNOTATED_CDS"/>
    <property type="molecule type" value="Genomic_DNA"/>
</dbReference>
<dbReference type="FunCoup" id="A0A7N2M220">
    <property type="interactions" value="255"/>
</dbReference>
<dbReference type="Proteomes" id="UP000594261">
    <property type="component" value="Chromosome 6"/>
</dbReference>
<gene>
    <name evidence="3" type="primary">LOC115950999</name>
</gene>
<dbReference type="KEGG" id="qlo:115950999"/>
<feature type="transmembrane region" description="Helical" evidence="2">
    <location>
        <begin position="7"/>
        <end position="24"/>
    </location>
</feature>
<dbReference type="GeneID" id="115950999"/>
<proteinExistence type="predicted"/>
<accession>A0A7N2M220</accession>
<keyword evidence="4" id="KW-1185">Reference proteome</keyword>
<dbReference type="Gramene" id="QL06p047145:mrna">
    <property type="protein sequence ID" value="QL06p047145:mrna:CDS:2"/>
    <property type="gene ID" value="QL06p047145"/>
</dbReference>
<organism evidence="3 4">
    <name type="scientific">Quercus lobata</name>
    <name type="common">Valley oak</name>
    <dbReference type="NCBI Taxonomy" id="97700"/>
    <lineage>
        <taxon>Eukaryota</taxon>
        <taxon>Viridiplantae</taxon>
        <taxon>Streptophyta</taxon>
        <taxon>Embryophyta</taxon>
        <taxon>Tracheophyta</taxon>
        <taxon>Spermatophyta</taxon>
        <taxon>Magnoliopsida</taxon>
        <taxon>eudicotyledons</taxon>
        <taxon>Gunneridae</taxon>
        <taxon>Pentapetalae</taxon>
        <taxon>rosids</taxon>
        <taxon>fabids</taxon>
        <taxon>Fagales</taxon>
        <taxon>Fagaceae</taxon>
        <taxon>Quercus</taxon>
    </lineage>
</organism>
<name>A0A7N2M220_QUELO</name>
<feature type="region of interest" description="Disordered" evidence="1">
    <location>
        <begin position="141"/>
        <end position="187"/>
    </location>
</feature>
<evidence type="ECO:0008006" key="5">
    <source>
        <dbReference type="Google" id="ProtNLM"/>
    </source>
</evidence>
<evidence type="ECO:0000256" key="2">
    <source>
        <dbReference type="SAM" id="Phobius"/>
    </source>
</evidence>
<evidence type="ECO:0000256" key="1">
    <source>
        <dbReference type="SAM" id="MobiDB-lite"/>
    </source>
</evidence>
<keyword evidence="2" id="KW-1133">Transmembrane helix</keyword>
<keyword evidence="2" id="KW-0472">Membrane</keyword>
<dbReference type="PANTHER" id="PTHR33640">
    <property type="entry name" value="TRANSMEMBRANE PROTEIN"/>
    <property type="match status" value="1"/>
</dbReference>
<dbReference type="PANTHER" id="PTHR33640:SF3">
    <property type="entry name" value="DUF4408 DOMAIN-CONTAINING PROTEIN"/>
    <property type="match status" value="1"/>
</dbReference>
<evidence type="ECO:0000313" key="4">
    <source>
        <dbReference type="Proteomes" id="UP000594261"/>
    </source>
</evidence>
<evidence type="ECO:0000313" key="3">
    <source>
        <dbReference type="EnsemblPlants" id="QL06p047145:mrna:CDS:2"/>
    </source>
</evidence>
<keyword evidence="2" id="KW-0812">Transmembrane</keyword>
<dbReference type="EnsemblPlants" id="QL06p047145:mrna">
    <property type="protein sequence ID" value="QL06p047145:mrna:CDS:2"/>
    <property type="gene ID" value="QL06p047145"/>
</dbReference>